<accession>A0A3G3JX84</accession>
<dbReference type="Proteomes" id="UP000269097">
    <property type="component" value="Chromosome"/>
</dbReference>
<reference evidence="2 3" key="1">
    <citation type="submission" date="2018-10" db="EMBL/GenBank/DDBJ databases">
        <title>Genome Sequence of Cohnella sp.</title>
        <authorList>
            <person name="Srinivasan S."/>
            <person name="Kim M.K."/>
        </authorList>
    </citation>
    <scope>NUCLEOTIDE SEQUENCE [LARGE SCALE GENOMIC DNA]</scope>
    <source>
        <strain evidence="2 3">18JY8-7</strain>
    </source>
</reference>
<evidence type="ECO:0000313" key="3">
    <source>
        <dbReference type="Proteomes" id="UP000269097"/>
    </source>
</evidence>
<protein>
    <submittedName>
        <fullName evidence="2">DUF2273 domain-containing protein</fullName>
    </submittedName>
</protein>
<keyword evidence="1" id="KW-1133">Transmembrane helix</keyword>
<name>A0A3G3JX84_9BACL</name>
<dbReference type="InterPro" id="IPR018730">
    <property type="entry name" value="DUF2273"/>
</dbReference>
<gene>
    <name evidence="2" type="ORF">EAV92_09775</name>
</gene>
<keyword evidence="1" id="KW-0472">Membrane</keyword>
<sequence length="76" mass="8911">MWKPWWDAYGGRACGVAAGLFFGLIYLISGFWDMLFVALLVGIGFWVGKQKDDNRGPLLPWDRLTDWMTDRWPWSR</sequence>
<proteinExistence type="predicted"/>
<evidence type="ECO:0000256" key="1">
    <source>
        <dbReference type="SAM" id="Phobius"/>
    </source>
</evidence>
<organism evidence="2 3">
    <name type="scientific">Cohnella candidum</name>
    <dbReference type="NCBI Taxonomy" id="2674991"/>
    <lineage>
        <taxon>Bacteria</taxon>
        <taxon>Bacillati</taxon>
        <taxon>Bacillota</taxon>
        <taxon>Bacilli</taxon>
        <taxon>Bacillales</taxon>
        <taxon>Paenibacillaceae</taxon>
        <taxon>Cohnella</taxon>
    </lineage>
</organism>
<dbReference type="Pfam" id="PF10031">
    <property type="entry name" value="DUF2273"/>
    <property type="match status" value="1"/>
</dbReference>
<keyword evidence="3" id="KW-1185">Reference proteome</keyword>
<dbReference type="RefSeq" id="WP_123040907.1">
    <property type="nucleotide sequence ID" value="NZ_CP033433.1"/>
</dbReference>
<dbReference type="EMBL" id="CP033433">
    <property type="protein sequence ID" value="AYQ72825.1"/>
    <property type="molecule type" value="Genomic_DNA"/>
</dbReference>
<feature type="transmembrane region" description="Helical" evidence="1">
    <location>
        <begin position="20"/>
        <end position="47"/>
    </location>
</feature>
<dbReference type="AlphaFoldDB" id="A0A3G3JX84"/>
<keyword evidence="1" id="KW-0812">Transmembrane</keyword>
<evidence type="ECO:0000313" key="2">
    <source>
        <dbReference type="EMBL" id="AYQ72825.1"/>
    </source>
</evidence>
<dbReference type="KEGG" id="coh:EAV92_09775"/>